<accession>E6V2G2</accession>
<dbReference type="InterPro" id="IPR016181">
    <property type="entry name" value="Acyl_CoA_acyltransferase"/>
</dbReference>
<evidence type="ECO:0000256" key="2">
    <source>
        <dbReference type="ARBA" id="ARBA00023315"/>
    </source>
</evidence>
<dbReference type="GO" id="GO:0016747">
    <property type="term" value="F:acyltransferase activity, transferring groups other than amino-acyl groups"/>
    <property type="evidence" value="ECO:0007669"/>
    <property type="project" value="InterPro"/>
</dbReference>
<dbReference type="RefSeq" id="WP_013539926.1">
    <property type="nucleotide sequence ID" value="NC_014931.1"/>
</dbReference>
<proteinExistence type="predicted"/>
<dbReference type="eggNOG" id="COG1247">
    <property type="taxonomic scope" value="Bacteria"/>
</dbReference>
<dbReference type="PANTHER" id="PTHR43877">
    <property type="entry name" value="AMINOALKYLPHOSPHONATE N-ACETYLTRANSFERASE-RELATED-RELATED"/>
    <property type="match status" value="1"/>
</dbReference>
<protein>
    <submittedName>
        <fullName evidence="4">GCN5-related N-acetyltransferase</fullName>
    </submittedName>
</protein>
<dbReference type="InterPro" id="IPR050832">
    <property type="entry name" value="Bact_Acetyltransf"/>
</dbReference>
<evidence type="ECO:0000313" key="4">
    <source>
        <dbReference type="EMBL" id="ADU35683.1"/>
    </source>
</evidence>
<evidence type="ECO:0000256" key="1">
    <source>
        <dbReference type="ARBA" id="ARBA00022679"/>
    </source>
</evidence>
<dbReference type="KEGG" id="vpe:Varpa_1468"/>
<dbReference type="Pfam" id="PF00583">
    <property type="entry name" value="Acetyltransf_1"/>
    <property type="match status" value="1"/>
</dbReference>
<dbReference type="InterPro" id="IPR000182">
    <property type="entry name" value="GNAT_dom"/>
</dbReference>
<dbReference type="HOGENOM" id="CLU_013985_19_1_4"/>
<dbReference type="EMBL" id="CP002417">
    <property type="protein sequence ID" value="ADU35683.1"/>
    <property type="molecule type" value="Genomic_DNA"/>
</dbReference>
<organism evidence="4 5">
    <name type="scientific">Variovorax paradoxus (strain EPS)</name>
    <dbReference type="NCBI Taxonomy" id="595537"/>
    <lineage>
        <taxon>Bacteria</taxon>
        <taxon>Pseudomonadati</taxon>
        <taxon>Pseudomonadota</taxon>
        <taxon>Betaproteobacteria</taxon>
        <taxon>Burkholderiales</taxon>
        <taxon>Comamonadaceae</taxon>
        <taxon>Variovorax</taxon>
    </lineage>
</organism>
<dbReference type="PROSITE" id="PS51186">
    <property type="entry name" value="GNAT"/>
    <property type="match status" value="1"/>
</dbReference>
<dbReference type="AlphaFoldDB" id="E6V2G2"/>
<dbReference type="SUPFAM" id="SSF55729">
    <property type="entry name" value="Acyl-CoA N-acyltransferases (Nat)"/>
    <property type="match status" value="1"/>
</dbReference>
<dbReference type="CDD" id="cd04301">
    <property type="entry name" value="NAT_SF"/>
    <property type="match status" value="1"/>
</dbReference>
<evidence type="ECO:0000259" key="3">
    <source>
        <dbReference type="PROSITE" id="PS51186"/>
    </source>
</evidence>
<dbReference type="OrthoDB" id="336415at2"/>
<gene>
    <name evidence="4" type="ordered locus">Varpa_1468</name>
</gene>
<dbReference type="Gene3D" id="3.40.630.30">
    <property type="match status" value="1"/>
</dbReference>
<reference evidence="5" key="1">
    <citation type="submission" date="2010-12" db="EMBL/GenBank/DDBJ databases">
        <title>Complete sequence of Variovorax paradoxus EPS.</title>
        <authorList>
            <consortium name="US DOE Joint Genome Institute"/>
            <person name="Lucas S."/>
            <person name="Copeland A."/>
            <person name="Lapidus A."/>
            <person name="Cheng J.-F."/>
            <person name="Goodwin L."/>
            <person name="Pitluck S."/>
            <person name="Teshima H."/>
            <person name="Detter J.C."/>
            <person name="Han C."/>
            <person name="Tapia R."/>
            <person name="Land M."/>
            <person name="Hauser L."/>
            <person name="Kyrpides N."/>
            <person name="Ivanova N."/>
            <person name="Ovchinnikova G."/>
            <person name="Orwin P."/>
            <person name="Han J.-I.G."/>
            <person name="Woyke T."/>
        </authorList>
    </citation>
    <scope>NUCLEOTIDE SEQUENCE [LARGE SCALE GENOMIC DNA]</scope>
    <source>
        <strain evidence="5">EPS</strain>
    </source>
</reference>
<reference evidence="4 5" key="2">
    <citation type="journal article" date="2013" name="Genome Announc.">
        <title>Genome of the Root-Associated Plant Growth-Promoting Bacterium Variovorax paradoxus Strain EPS.</title>
        <authorList>
            <person name="Han J.I."/>
            <person name="Spain J.C."/>
            <person name="Leadbetter J.R."/>
            <person name="Ovchinnikova G."/>
            <person name="Goodwin L.A."/>
            <person name="Han C.S."/>
            <person name="Woyke T."/>
            <person name="Davenport K.W."/>
            <person name="Orwin P.M."/>
        </authorList>
    </citation>
    <scope>NUCLEOTIDE SEQUENCE [LARGE SCALE GENOMIC DNA]</scope>
    <source>
        <strain evidence="4 5">EPS</strain>
    </source>
</reference>
<keyword evidence="2" id="KW-0012">Acyltransferase</keyword>
<name>E6V2G2_VARPE</name>
<dbReference type="STRING" id="595537.Varpa_1468"/>
<keyword evidence="1 4" id="KW-0808">Transferase</keyword>
<feature type="domain" description="N-acetyltransferase" evidence="3">
    <location>
        <begin position="5"/>
        <end position="167"/>
    </location>
</feature>
<dbReference type="Proteomes" id="UP000008917">
    <property type="component" value="Chromosome"/>
</dbReference>
<sequence length="167" mass="18510">MTVHSIVATAERHFESLHKALDVVAREQKYLALTQAPPWENSLAFYRDVLAQGFPHVVAVDADAEDKVVGWCDVSPVFGHSRAHIGILGIALLPEARGRGMGTQLLQAAIDRSWARGLTRIELSVRADNLNAKALYERLGFEHEGLARRASLIDGTYHDAFRMALLR</sequence>
<evidence type="ECO:0000313" key="5">
    <source>
        <dbReference type="Proteomes" id="UP000008917"/>
    </source>
</evidence>